<evidence type="ECO:0000313" key="2">
    <source>
        <dbReference type="EMBL" id="MBB6136200.1"/>
    </source>
</evidence>
<keyword evidence="1" id="KW-0812">Transmembrane</keyword>
<evidence type="ECO:0000256" key="1">
    <source>
        <dbReference type="SAM" id="Phobius"/>
    </source>
</evidence>
<accession>A0A7W9X470</accession>
<dbReference type="EMBL" id="JACHBX010000005">
    <property type="protein sequence ID" value="MBB6136200.1"/>
    <property type="molecule type" value="Genomic_DNA"/>
</dbReference>
<sequence length="335" mass="36491">MDDLKEHPAPAPAGGEIDAAALGSGRGRRRSLRVLLYLLAAVGLLALLTFAYAIYHHNSITPAPERVVIDEATVIDDVMGDAYGKYSAAKKGWVYVDDDDVTYIMRVVQQVKIPDNPIGDEMYFVTSGVAVDGSDRARYGAFHVQPNETRDGNLTAANLQVQYSASVAVQPEQVYFEALSENLWGWVIKTQTGSDPNHSPVTVTNNVLAPHKDSVAILTAFPGSSEYVPAQPCAEVKAAYDAYNSTTPPDLGSHGVDETEMDIEEPEEPLRCDKRRWRYRVGVVNGTIPAPITVTLSGSQDGQAVEARKWKVMFDPKSFTYLVPPDLALSTPPPE</sequence>
<gene>
    <name evidence="2" type="ORF">HD842_004377</name>
</gene>
<name>A0A7W9X470_9BURK</name>
<keyword evidence="1" id="KW-0472">Membrane</keyword>
<evidence type="ECO:0000313" key="3">
    <source>
        <dbReference type="Proteomes" id="UP000540787"/>
    </source>
</evidence>
<feature type="transmembrane region" description="Helical" evidence="1">
    <location>
        <begin position="34"/>
        <end position="55"/>
    </location>
</feature>
<dbReference type="AlphaFoldDB" id="A0A7W9X470"/>
<keyword evidence="3" id="KW-1185">Reference proteome</keyword>
<organism evidence="2 3">
    <name type="scientific">Massilia aurea</name>
    <dbReference type="NCBI Taxonomy" id="373040"/>
    <lineage>
        <taxon>Bacteria</taxon>
        <taxon>Pseudomonadati</taxon>
        <taxon>Pseudomonadota</taxon>
        <taxon>Betaproteobacteria</taxon>
        <taxon>Burkholderiales</taxon>
        <taxon>Oxalobacteraceae</taxon>
        <taxon>Telluria group</taxon>
        <taxon>Massilia</taxon>
    </lineage>
</organism>
<protein>
    <submittedName>
        <fullName evidence="2">Uncharacterized protein</fullName>
    </submittedName>
</protein>
<comment type="caution">
    <text evidence="2">The sequence shown here is derived from an EMBL/GenBank/DDBJ whole genome shotgun (WGS) entry which is preliminary data.</text>
</comment>
<keyword evidence="1" id="KW-1133">Transmembrane helix</keyword>
<dbReference type="RefSeq" id="WP_183557365.1">
    <property type="nucleotide sequence ID" value="NZ_JACHBX010000005.1"/>
</dbReference>
<proteinExistence type="predicted"/>
<reference evidence="2 3" key="1">
    <citation type="submission" date="2020-08" db="EMBL/GenBank/DDBJ databases">
        <title>The Agave Microbiome: Exploring the role of microbial communities in plant adaptations to desert environments.</title>
        <authorList>
            <person name="Partida-Martinez L.P."/>
        </authorList>
    </citation>
    <scope>NUCLEOTIDE SEQUENCE [LARGE SCALE GENOMIC DNA]</scope>
    <source>
        <strain evidence="2 3">AT3.2</strain>
    </source>
</reference>
<dbReference type="Proteomes" id="UP000540787">
    <property type="component" value="Unassembled WGS sequence"/>
</dbReference>